<protein>
    <submittedName>
        <fullName evidence="10">Glycosyltransferase</fullName>
        <ecNumber evidence="10">2.4.-.-</ecNumber>
    </submittedName>
</protein>
<evidence type="ECO:0000256" key="4">
    <source>
        <dbReference type="ARBA" id="ARBA00022989"/>
    </source>
</evidence>
<evidence type="ECO:0000256" key="1">
    <source>
        <dbReference type="ARBA" id="ARBA00004141"/>
    </source>
</evidence>
<dbReference type="InterPro" id="IPR027417">
    <property type="entry name" value="P-loop_NTPase"/>
</dbReference>
<accession>A0AB39SJD6</accession>
<dbReference type="EMBL" id="CP163440">
    <property type="protein sequence ID" value="XDQ67001.1"/>
    <property type="molecule type" value="Genomic_DNA"/>
</dbReference>
<keyword evidence="4 7" id="KW-1133">Transmembrane helix</keyword>
<evidence type="ECO:0000256" key="5">
    <source>
        <dbReference type="ARBA" id="ARBA00023136"/>
    </source>
</evidence>
<feature type="transmembrane region" description="Helical" evidence="7">
    <location>
        <begin position="282"/>
        <end position="306"/>
    </location>
</feature>
<name>A0AB39SJD6_9ACTN</name>
<sequence>MTHVINSRTDAREGDHPEDPGVQDLGVQDLGGGAHGDGAVPRLTVLVPTRNEQESVPLLLARLSPAVAPLGAEILFVDDSDDGTVEEIAALAPGSRVPVRVLHRPPGLRGGGLSGAVVAGTRVARGDWVLVMDGDLQHPPGAAALLARTAMREGVDIAVGTRYAGTGQSEGLAGAGRQATSSTATRLVKAAFPRRLATVSDPLSGLFAFRKDAVDTALLRPVGFKILLEILVRHPAARVAEVAYTFAPREAGRSKASLREGIAFVRHVGRLRRGVAGGQRQLLRMSAFGAVGLSGVAVNTAALWLFFDLLGVHHLVGAALATQFSTAWNFVLTDAAVYRGRQRKGIWYGRAGRFFAMNNLLLVARLPLLQWLVLAGMGVLTANALSLVLLFALRFLISDRMIYRGDDKKVQRRDPVRMLVDPDAESAAEAPSRKRSVYLPYRYDVAGTVTIGSQIRLPELEFFRAQWIPDAEVDIAVRVGDVGRRMPRRRAALTEDRGESGALRYEEHLGRFGANFRVRLGPPITVEVGPLLARSPHVVYTNVVEALLRFVLISRGRMLLHSACVELDGHGVMLSALTDTGKTATVLRLLREHGGRFLSDDMTVVDATGRAVCFPKPLTISAHTLRAVHAEDLTKKEWRRLNIQSRLHSKGGRSIALMLARFNLPIMGINAITQILVPPPKYSVDRLVPCRLGSSVEVKDLFVIERGTPSLYDLDGTEALERMLVNTEDAYGFPPYRYLAPALRIGGLDHAELRALEREILAGFLSGVRTRVLASDCFGWADEIPRLLAGERDTARLEEEPHTAQVRVDAWPRWGLMPGAAA</sequence>
<feature type="domain" description="Glycosyltransferase 2-like" evidence="8">
    <location>
        <begin position="44"/>
        <end position="175"/>
    </location>
</feature>
<dbReference type="Gene3D" id="3.90.550.10">
    <property type="entry name" value="Spore Coat Polysaccharide Biosynthesis Protein SpsA, Chain A"/>
    <property type="match status" value="1"/>
</dbReference>
<dbReference type="InterPro" id="IPR050256">
    <property type="entry name" value="Glycosyltransferase_2"/>
</dbReference>
<evidence type="ECO:0000313" key="10">
    <source>
        <dbReference type="EMBL" id="XDQ67001.1"/>
    </source>
</evidence>
<feature type="domain" description="GtrA/DPMS transmembrane" evidence="9">
    <location>
        <begin position="288"/>
        <end position="402"/>
    </location>
</feature>
<evidence type="ECO:0000259" key="9">
    <source>
        <dbReference type="Pfam" id="PF04138"/>
    </source>
</evidence>
<gene>
    <name evidence="10" type="ORF">AB5J50_42560</name>
</gene>
<dbReference type="AlphaFoldDB" id="A0AB39SJD6"/>
<dbReference type="Pfam" id="PF00535">
    <property type="entry name" value="Glycos_transf_2"/>
    <property type="match status" value="1"/>
</dbReference>
<feature type="transmembrane region" description="Helical" evidence="7">
    <location>
        <begin position="312"/>
        <end position="333"/>
    </location>
</feature>
<keyword evidence="5 7" id="KW-0472">Membrane</keyword>
<evidence type="ECO:0000256" key="7">
    <source>
        <dbReference type="SAM" id="Phobius"/>
    </source>
</evidence>
<dbReference type="InterPro" id="IPR001173">
    <property type="entry name" value="Glyco_trans_2-like"/>
</dbReference>
<dbReference type="GO" id="GO:0016020">
    <property type="term" value="C:membrane"/>
    <property type="evidence" value="ECO:0007669"/>
    <property type="project" value="UniProtKB-SubCell"/>
</dbReference>
<evidence type="ECO:0000256" key="3">
    <source>
        <dbReference type="ARBA" id="ARBA00022692"/>
    </source>
</evidence>
<feature type="compositionally biased region" description="Basic and acidic residues" evidence="6">
    <location>
        <begin position="9"/>
        <end position="19"/>
    </location>
</feature>
<feature type="transmembrane region" description="Helical" evidence="7">
    <location>
        <begin position="379"/>
        <end position="397"/>
    </location>
</feature>
<evidence type="ECO:0000256" key="2">
    <source>
        <dbReference type="ARBA" id="ARBA00006739"/>
    </source>
</evidence>
<dbReference type="RefSeq" id="WP_369263949.1">
    <property type="nucleotide sequence ID" value="NZ_CP163440.1"/>
</dbReference>
<comment type="similarity">
    <text evidence="2">Belongs to the glycosyltransferase 2 family.</text>
</comment>
<reference evidence="10" key="1">
    <citation type="submission" date="2024-07" db="EMBL/GenBank/DDBJ databases">
        <authorList>
            <person name="Yu S.T."/>
        </authorList>
    </citation>
    <scope>NUCLEOTIDE SEQUENCE</scope>
    <source>
        <strain evidence="10">R35</strain>
    </source>
</reference>
<dbReference type="InterPro" id="IPR007267">
    <property type="entry name" value="GtrA_DPMS_TM"/>
</dbReference>
<dbReference type="SUPFAM" id="SSF53795">
    <property type="entry name" value="PEP carboxykinase-like"/>
    <property type="match status" value="1"/>
</dbReference>
<evidence type="ECO:0000256" key="6">
    <source>
        <dbReference type="SAM" id="MobiDB-lite"/>
    </source>
</evidence>
<organism evidence="10">
    <name type="scientific">Streptomyces sp. R35</name>
    <dbReference type="NCBI Taxonomy" id="3238630"/>
    <lineage>
        <taxon>Bacteria</taxon>
        <taxon>Bacillati</taxon>
        <taxon>Actinomycetota</taxon>
        <taxon>Actinomycetes</taxon>
        <taxon>Kitasatosporales</taxon>
        <taxon>Streptomycetaceae</taxon>
        <taxon>Streptomyces</taxon>
    </lineage>
</organism>
<dbReference type="PANTHER" id="PTHR48090:SF7">
    <property type="entry name" value="RFBJ PROTEIN"/>
    <property type="match status" value="1"/>
</dbReference>
<dbReference type="SUPFAM" id="SSF53448">
    <property type="entry name" value="Nucleotide-diphospho-sugar transferases"/>
    <property type="match status" value="1"/>
</dbReference>
<keyword evidence="3 7" id="KW-0812">Transmembrane</keyword>
<keyword evidence="10" id="KW-0808">Transferase</keyword>
<dbReference type="Pfam" id="PF04138">
    <property type="entry name" value="GtrA_DPMS_TM"/>
    <property type="match status" value="1"/>
</dbReference>
<dbReference type="PANTHER" id="PTHR48090">
    <property type="entry name" value="UNDECAPRENYL-PHOSPHATE 4-DEOXY-4-FORMAMIDO-L-ARABINOSE TRANSFERASE-RELATED"/>
    <property type="match status" value="1"/>
</dbReference>
<proteinExistence type="inferred from homology"/>
<keyword evidence="10" id="KW-0328">Glycosyltransferase</keyword>
<dbReference type="EC" id="2.4.-.-" evidence="10"/>
<evidence type="ECO:0000259" key="8">
    <source>
        <dbReference type="Pfam" id="PF00535"/>
    </source>
</evidence>
<dbReference type="GO" id="GO:0000271">
    <property type="term" value="P:polysaccharide biosynthetic process"/>
    <property type="evidence" value="ECO:0007669"/>
    <property type="project" value="InterPro"/>
</dbReference>
<feature type="region of interest" description="Disordered" evidence="6">
    <location>
        <begin position="1"/>
        <end position="34"/>
    </location>
</feature>
<dbReference type="Gene3D" id="3.40.50.300">
    <property type="entry name" value="P-loop containing nucleotide triphosphate hydrolases"/>
    <property type="match status" value="1"/>
</dbReference>
<dbReference type="InterPro" id="IPR029044">
    <property type="entry name" value="Nucleotide-diphossugar_trans"/>
</dbReference>
<dbReference type="GO" id="GO:0016757">
    <property type="term" value="F:glycosyltransferase activity"/>
    <property type="evidence" value="ECO:0007669"/>
    <property type="project" value="UniProtKB-KW"/>
</dbReference>
<comment type="subcellular location">
    <subcellularLocation>
        <location evidence="1">Membrane</location>
        <topology evidence="1">Multi-pass membrane protein</topology>
    </subcellularLocation>
</comment>